<keyword evidence="6" id="KW-1185">Reference proteome</keyword>
<accession>A0A919GHS5</accession>
<dbReference type="InterPro" id="IPR003593">
    <property type="entry name" value="AAA+_ATPase"/>
</dbReference>
<evidence type="ECO:0000313" key="5">
    <source>
        <dbReference type="EMBL" id="GHH84210.1"/>
    </source>
</evidence>
<protein>
    <submittedName>
        <fullName evidence="5">ABC transporter ATP-binding protein</fullName>
    </submittedName>
</protein>
<keyword evidence="2" id="KW-0547">Nucleotide-binding</keyword>
<keyword evidence="3 5" id="KW-0067">ATP-binding</keyword>
<dbReference type="SMART" id="SM00382">
    <property type="entry name" value="AAA"/>
    <property type="match status" value="1"/>
</dbReference>
<comment type="caution">
    <text evidence="5">The sequence shown here is derived from an EMBL/GenBank/DDBJ whole genome shotgun (WGS) entry which is preliminary data.</text>
</comment>
<dbReference type="GO" id="GO:0005524">
    <property type="term" value="F:ATP binding"/>
    <property type="evidence" value="ECO:0007669"/>
    <property type="project" value="UniProtKB-KW"/>
</dbReference>
<evidence type="ECO:0000256" key="1">
    <source>
        <dbReference type="ARBA" id="ARBA00022448"/>
    </source>
</evidence>
<dbReference type="InterPro" id="IPR051120">
    <property type="entry name" value="ABC_AA/LPS_Transport"/>
</dbReference>
<reference evidence="5" key="1">
    <citation type="journal article" date="2014" name="Int. J. Syst. Evol. Microbiol.">
        <title>Complete genome sequence of Corynebacterium casei LMG S-19264T (=DSM 44701T), isolated from a smear-ripened cheese.</title>
        <authorList>
            <consortium name="US DOE Joint Genome Institute (JGI-PGF)"/>
            <person name="Walter F."/>
            <person name="Albersmeier A."/>
            <person name="Kalinowski J."/>
            <person name="Ruckert C."/>
        </authorList>
    </citation>
    <scope>NUCLEOTIDE SEQUENCE</scope>
    <source>
        <strain evidence="5">JCM 5069</strain>
    </source>
</reference>
<dbReference type="InterPro" id="IPR032823">
    <property type="entry name" value="BCA_ABC_TP_C"/>
</dbReference>
<evidence type="ECO:0000259" key="4">
    <source>
        <dbReference type="PROSITE" id="PS50893"/>
    </source>
</evidence>
<dbReference type="EMBL" id="BNCD01000015">
    <property type="protein sequence ID" value="GHH84210.1"/>
    <property type="molecule type" value="Genomic_DNA"/>
</dbReference>
<sequence>MSDTPLLEVRSLSRSFGGVQAVSGVSFSVRAGSARAVIGPNGAGKTTVLDMVTGFTRPDEGEVLLDGRDITGLPPHRLPGRGLMRTFQSARLVPLLTVRENVMLGAHHFTRSGFLCDGLRLPRARREARALRGRAAALLDFLGLTAFADRPAADLPAGAQRLVEVARGLAGGPRVLLLDEPAAGLDDTETAELADVLRAVHTSGVALVLIEHNIDLVMKVGERILVLDAGRVIADGTPADVRSDPAVIEAYLGATA</sequence>
<dbReference type="InterPro" id="IPR027417">
    <property type="entry name" value="P-loop_NTPase"/>
</dbReference>
<name>A0A919GHS5_9ACTN</name>
<dbReference type="GO" id="GO:0016887">
    <property type="term" value="F:ATP hydrolysis activity"/>
    <property type="evidence" value="ECO:0007669"/>
    <property type="project" value="InterPro"/>
</dbReference>
<dbReference type="Pfam" id="PF00005">
    <property type="entry name" value="ABC_tran"/>
    <property type="match status" value="1"/>
</dbReference>
<dbReference type="Gene3D" id="3.40.50.300">
    <property type="entry name" value="P-loop containing nucleotide triphosphate hydrolases"/>
    <property type="match status" value="1"/>
</dbReference>
<dbReference type="InterPro" id="IPR003439">
    <property type="entry name" value="ABC_transporter-like_ATP-bd"/>
</dbReference>
<dbReference type="CDD" id="cd03219">
    <property type="entry name" value="ABC_Mj1267_LivG_branched"/>
    <property type="match status" value="1"/>
</dbReference>
<dbReference type="SUPFAM" id="SSF52540">
    <property type="entry name" value="P-loop containing nucleoside triphosphate hydrolases"/>
    <property type="match status" value="1"/>
</dbReference>
<dbReference type="PANTHER" id="PTHR45772">
    <property type="entry name" value="CONSERVED COMPONENT OF ABC TRANSPORTER FOR NATURAL AMINO ACIDS-RELATED"/>
    <property type="match status" value="1"/>
</dbReference>
<dbReference type="GO" id="GO:0005886">
    <property type="term" value="C:plasma membrane"/>
    <property type="evidence" value="ECO:0007669"/>
    <property type="project" value="TreeGrafter"/>
</dbReference>
<dbReference type="AlphaFoldDB" id="A0A919GHS5"/>
<proteinExistence type="predicted"/>
<gene>
    <name evidence="5" type="ORF">GCM10018793_48010</name>
</gene>
<organism evidence="5 6">
    <name type="scientific">Streptomyces sulfonofaciens</name>
    <dbReference type="NCBI Taxonomy" id="68272"/>
    <lineage>
        <taxon>Bacteria</taxon>
        <taxon>Bacillati</taxon>
        <taxon>Actinomycetota</taxon>
        <taxon>Actinomycetes</taxon>
        <taxon>Kitasatosporales</taxon>
        <taxon>Streptomycetaceae</taxon>
        <taxon>Streptomyces</taxon>
    </lineage>
</organism>
<evidence type="ECO:0000313" key="6">
    <source>
        <dbReference type="Proteomes" id="UP000603708"/>
    </source>
</evidence>
<dbReference type="RefSeq" id="WP_189935437.1">
    <property type="nucleotide sequence ID" value="NZ_BNCD01000015.1"/>
</dbReference>
<dbReference type="PANTHER" id="PTHR45772:SF9">
    <property type="entry name" value="CONSERVED COMPONENT OF ABC TRANSPORTER FOR NATURAL AMINO ACIDS"/>
    <property type="match status" value="1"/>
</dbReference>
<keyword evidence="1" id="KW-0813">Transport</keyword>
<evidence type="ECO:0000256" key="2">
    <source>
        <dbReference type="ARBA" id="ARBA00022741"/>
    </source>
</evidence>
<dbReference type="Proteomes" id="UP000603708">
    <property type="component" value="Unassembled WGS sequence"/>
</dbReference>
<reference evidence="5" key="2">
    <citation type="submission" date="2020-09" db="EMBL/GenBank/DDBJ databases">
        <authorList>
            <person name="Sun Q."/>
            <person name="Ohkuma M."/>
        </authorList>
    </citation>
    <scope>NUCLEOTIDE SEQUENCE</scope>
    <source>
        <strain evidence="5">JCM 5069</strain>
    </source>
</reference>
<feature type="domain" description="ABC transporter" evidence="4">
    <location>
        <begin position="7"/>
        <end position="254"/>
    </location>
</feature>
<dbReference type="Pfam" id="PF12399">
    <property type="entry name" value="BCA_ABC_TP_C"/>
    <property type="match status" value="1"/>
</dbReference>
<dbReference type="PROSITE" id="PS50893">
    <property type="entry name" value="ABC_TRANSPORTER_2"/>
    <property type="match status" value="1"/>
</dbReference>
<evidence type="ECO:0000256" key="3">
    <source>
        <dbReference type="ARBA" id="ARBA00022840"/>
    </source>
</evidence>
<dbReference type="FunFam" id="3.40.50.300:FF:000421">
    <property type="entry name" value="Branched-chain amino acid ABC transporter ATP-binding protein"/>
    <property type="match status" value="1"/>
</dbReference>